<feature type="domain" description="Myb-like" evidence="4">
    <location>
        <begin position="510"/>
        <end position="557"/>
    </location>
</feature>
<evidence type="ECO:0000259" key="5">
    <source>
        <dbReference type="PROSITE" id="PS51294"/>
    </source>
</evidence>
<sequence>METVVGVEWNDEGKDEENGVEKSSSALSSPKQIADPVIYKLVRVEGDGRLVPATDDELMEVGDFLEDDKSEMHDVADTVQTLGCMCNEGLSSEKTLIESSEVDACKLNARLEECFPSSTLSLKDNHINQFGDTGGVPKPPDKMMESGSSAAAVCAGLNFDFSKLKGEICLDKLSIRELHEVFKATFGRETTVKDKLWLKRRISMGLTNSCDISTTMFMIKDNNLVKKGDDEGSKDVDGSFTHDPSVGTIDVNCKGSPSSIGSQSEDHQIGSGKKLRNHGVDLDSGSEQLHTEQRTAKRMRKPTKRYIEELSEVDSRDYSQRLMSSPKNAGLGQIAPRSFARPVRNVLSDGRTVVTRLDSLGGLGVHVPYVSRVRRSRPRKNVMALMMSNESGIASLCARCSCNLKFQKFNPSVMDMATKLVKKALSVRSSQTDEDIGSKILKRKSFVDQIRQPFFAELEKDRQHSVMSRSELEENLRRTQADSSGDNSDDNVVTVPTAKGGMRRKHHRAWTLVEVMKLVEGVSKCGAGRWSDIKRLAFASYSYRTSVDLKDKWRNLLKASFAQAPPDDVMNSRKPTSMPIPEPILERVRELAETNARVPPNLGTSKPTVGSRNSQDTMSGYL</sequence>
<feature type="region of interest" description="Disordered" evidence="3">
    <location>
        <begin position="594"/>
        <end position="622"/>
    </location>
</feature>
<gene>
    <name evidence="6" type="ORF">F2P56_016313</name>
</gene>
<feature type="compositionally biased region" description="Basic and acidic residues" evidence="3">
    <location>
        <begin position="465"/>
        <end position="480"/>
    </location>
</feature>
<dbReference type="InterPro" id="IPR009057">
    <property type="entry name" value="Homeodomain-like_sf"/>
</dbReference>
<dbReference type="EMBL" id="LIHL02000007">
    <property type="protein sequence ID" value="KAF5466387.1"/>
    <property type="molecule type" value="Genomic_DNA"/>
</dbReference>
<dbReference type="CDD" id="cd11660">
    <property type="entry name" value="SANT_TRF"/>
    <property type="match status" value="1"/>
</dbReference>
<dbReference type="SUPFAM" id="SSF46689">
    <property type="entry name" value="Homeodomain-like"/>
    <property type="match status" value="1"/>
</dbReference>
<name>A0A833XI24_JUGRE</name>
<dbReference type="PROSITE" id="PS51294">
    <property type="entry name" value="HTH_MYB"/>
    <property type="match status" value="1"/>
</dbReference>
<evidence type="ECO:0000256" key="3">
    <source>
        <dbReference type="SAM" id="MobiDB-lite"/>
    </source>
</evidence>
<evidence type="ECO:0008006" key="8">
    <source>
        <dbReference type="Google" id="ProtNLM"/>
    </source>
</evidence>
<dbReference type="InterPro" id="IPR001005">
    <property type="entry name" value="SANT/Myb"/>
</dbReference>
<keyword evidence="2" id="KW-0539">Nucleus</keyword>
<dbReference type="InterPro" id="IPR017930">
    <property type="entry name" value="Myb_dom"/>
</dbReference>
<dbReference type="AlphaFoldDB" id="A0A833XI24"/>
<evidence type="ECO:0000259" key="4">
    <source>
        <dbReference type="PROSITE" id="PS50090"/>
    </source>
</evidence>
<feature type="region of interest" description="Disordered" evidence="3">
    <location>
        <begin position="465"/>
        <end position="496"/>
    </location>
</feature>
<dbReference type="Proteomes" id="UP000619265">
    <property type="component" value="Unassembled WGS sequence"/>
</dbReference>
<dbReference type="PANTHER" id="PTHR47122:SF4">
    <property type="entry name" value="TRF-LIKE 3"/>
    <property type="match status" value="1"/>
</dbReference>
<evidence type="ECO:0000256" key="2">
    <source>
        <dbReference type="ARBA" id="ARBA00023242"/>
    </source>
</evidence>
<dbReference type="PROSITE" id="PS50090">
    <property type="entry name" value="MYB_LIKE"/>
    <property type="match status" value="1"/>
</dbReference>
<comment type="caution">
    <text evidence="6">The sequence shown here is derived from an EMBL/GenBank/DDBJ whole genome shotgun (WGS) entry which is preliminary data.</text>
</comment>
<dbReference type="Pfam" id="PF00249">
    <property type="entry name" value="Myb_DNA-binding"/>
    <property type="match status" value="1"/>
</dbReference>
<dbReference type="Gramene" id="Jr07_27680_p1">
    <property type="protein sequence ID" value="cds.Jr07_27680_p1"/>
    <property type="gene ID" value="Jr07_27680"/>
</dbReference>
<evidence type="ECO:0000256" key="1">
    <source>
        <dbReference type="ARBA" id="ARBA00004123"/>
    </source>
</evidence>
<evidence type="ECO:0000313" key="7">
    <source>
        <dbReference type="Proteomes" id="UP000619265"/>
    </source>
</evidence>
<dbReference type="Gene3D" id="1.10.246.220">
    <property type="match status" value="1"/>
</dbReference>
<proteinExistence type="predicted"/>
<dbReference type="PANTHER" id="PTHR47122">
    <property type="entry name" value="MYB-LIKE DNA-BINDING DOMAIN CONTAINING PROTEIN, EXPRESSED"/>
    <property type="match status" value="1"/>
</dbReference>
<reference evidence="6" key="2">
    <citation type="submission" date="2020-03" db="EMBL/GenBank/DDBJ databases">
        <title>Walnut 2.0.</title>
        <authorList>
            <person name="Marrano A."/>
            <person name="Britton M."/>
            <person name="Zimin A.V."/>
            <person name="Zaini P.A."/>
            <person name="Workman R."/>
            <person name="Puiu D."/>
            <person name="Bianco L."/>
            <person name="Allen B.J."/>
            <person name="Troggio M."/>
            <person name="Leslie C.A."/>
            <person name="Timp W."/>
            <person name="Dendekar A."/>
            <person name="Salzberg S.L."/>
            <person name="Neale D.B."/>
        </authorList>
    </citation>
    <scope>NUCLEOTIDE SEQUENCE</scope>
    <source>
        <tissue evidence="6">Leaves</tissue>
    </source>
</reference>
<feature type="region of interest" description="Disordered" evidence="3">
    <location>
        <begin position="1"/>
        <end position="28"/>
    </location>
</feature>
<reference evidence="6" key="1">
    <citation type="submission" date="2015-10" db="EMBL/GenBank/DDBJ databases">
        <authorList>
            <person name="Martinez-Garcia P.J."/>
            <person name="Crepeau M.W."/>
            <person name="Puiu D."/>
            <person name="Gonzalez-Ibeas D."/>
            <person name="Whalen J."/>
            <person name="Stevens K."/>
            <person name="Paul R."/>
            <person name="Butterfield T."/>
            <person name="Britton M."/>
            <person name="Reagan R."/>
            <person name="Chakraborty S."/>
            <person name="Walawage S.L."/>
            <person name="Vasquez-Gross H.A."/>
            <person name="Cardeno C."/>
            <person name="Famula R."/>
            <person name="Pratt K."/>
            <person name="Kuruganti S."/>
            <person name="Aradhya M.K."/>
            <person name="Leslie C.A."/>
            <person name="Dandekar A.M."/>
            <person name="Salzberg S.L."/>
            <person name="Wegrzyn J.L."/>
            <person name="Langley C.H."/>
            <person name="Neale D.B."/>
        </authorList>
    </citation>
    <scope>NUCLEOTIDE SEQUENCE</scope>
    <source>
        <tissue evidence="6">Leaves</tissue>
    </source>
</reference>
<feature type="compositionally biased region" description="Polar residues" evidence="3">
    <location>
        <begin position="602"/>
        <end position="622"/>
    </location>
</feature>
<feature type="region of interest" description="Disordered" evidence="3">
    <location>
        <begin position="256"/>
        <end position="299"/>
    </location>
</feature>
<evidence type="ECO:0000313" key="6">
    <source>
        <dbReference type="EMBL" id="KAF5466387.1"/>
    </source>
</evidence>
<feature type="domain" description="HTH myb-type" evidence="5">
    <location>
        <begin position="502"/>
        <end position="561"/>
    </location>
</feature>
<dbReference type="GO" id="GO:0005634">
    <property type="term" value="C:nucleus"/>
    <property type="evidence" value="ECO:0007669"/>
    <property type="project" value="UniProtKB-SubCell"/>
</dbReference>
<organism evidence="6 7">
    <name type="scientific">Juglans regia</name>
    <name type="common">English walnut</name>
    <dbReference type="NCBI Taxonomy" id="51240"/>
    <lineage>
        <taxon>Eukaryota</taxon>
        <taxon>Viridiplantae</taxon>
        <taxon>Streptophyta</taxon>
        <taxon>Embryophyta</taxon>
        <taxon>Tracheophyta</taxon>
        <taxon>Spermatophyta</taxon>
        <taxon>Magnoliopsida</taxon>
        <taxon>eudicotyledons</taxon>
        <taxon>Gunneridae</taxon>
        <taxon>Pentapetalae</taxon>
        <taxon>rosids</taxon>
        <taxon>fabids</taxon>
        <taxon>Fagales</taxon>
        <taxon>Juglandaceae</taxon>
        <taxon>Juglans</taxon>
    </lineage>
</organism>
<dbReference type="SMART" id="SM00717">
    <property type="entry name" value="SANT"/>
    <property type="match status" value="1"/>
</dbReference>
<accession>A0A833XI24</accession>
<comment type="subcellular location">
    <subcellularLocation>
        <location evidence="1">Nucleus</location>
    </subcellularLocation>
</comment>
<protein>
    <recommendedName>
        <fullName evidence="8">Telomere repeat-binding protein 6-like</fullName>
    </recommendedName>
</protein>